<evidence type="ECO:0000313" key="3">
    <source>
        <dbReference type="Proteomes" id="UP001168821"/>
    </source>
</evidence>
<reference evidence="2" key="1">
    <citation type="journal article" date="2023" name="G3 (Bethesda)">
        <title>Whole genome assemblies of Zophobas morio and Tenebrio molitor.</title>
        <authorList>
            <person name="Kaur S."/>
            <person name="Stinson S.A."/>
            <person name="diCenzo G.C."/>
        </authorList>
    </citation>
    <scope>NUCLEOTIDE SEQUENCE</scope>
    <source>
        <strain evidence="2">QUZm001</strain>
    </source>
</reference>
<keyword evidence="1" id="KW-0472">Membrane</keyword>
<keyword evidence="1" id="KW-1133">Transmembrane helix</keyword>
<feature type="transmembrane region" description="Helical" evidence="1">
    <location>
        <begin position="39"/>
        <end position="57"/>
    </location>
</feature>
<evidence type="ECO:0000256" key="1">
    <source>
        <dbReference type="SAM" id="Phobius"/>
    </source>
</evidence>
<evidence type="ECO:0008006" key="4">
    <source>
        <dbReference type="Google" id="ProtNLM"/>
    </source>
</evidence>
<feature type="transmembrane region" description="Helical" evidence="1">
    <location>
        <begin position="97"/>
        <end position="117"/>
    </location>
</feature>
<gene>
    <name evidence="2" type="ORF">Zmor_007971</name>
</gene>
<comment type="caution">
    <text evidence="2">The sequence shown here is derived from an EMBL/GenBank/DDBJ whole genome shotgun (WGS) entry which is preliminary data.</text>
</comment>
<dbReference type="EMBL" id="JALNTZ010000002">
    <property type="protein sequence ID" value="KAJ3663744.1"/>
    <property type="molecule type" value="Genomic_DNA"/>
</dbReference>
<dbReference type="Proteomes" id="UP001168821">
    <property type="component" value="Unassembled WGS sequence"/>
</dbReference>
<organism evidence="2 3">
    <name type="scientific">Zophobas morio</name>
    <dbReference type="NCBI Taxonomy" id="2755281"/>
    <lineage>
        <taxon>Eukaryota</taxon>
        <taxon>Metazoa</taxon>
        <taxon>Ecdysozoa</taxon>
        <taxon>Arthropoda</taxon>
        <taxon>Hexapoda</taxon>
        <taxon>Insecta</taxon>
        <taxon>Pterygota</taxon>
        <taxon>Neoptera</taxon>
        <taxon>Endopterygota</taxon>
        <taxon>Coleoptera</taxon>
        <taxon>Polyphaga</taxon>
        <taxon>Cucujiformia</taxon>
        <taxon>Tenebrionidae</taxon>
        <taxon>Zophobas</taxon>
    </lineage>
</organism>
<sequence length="118" mass="13288">MSRTESSTSSTLSLEEECFTSAQGAHMIFSMATKSHKKLLHSLTVTALMVAAFWRNGLTSWQLFGLKIQTTPRPILRFLHRIDSFGSLFPPPSISRLLYFSCIACSTILRWVFVGIFP</sequence>
<evidence type="ECO:0000313" key="2">
    <source>
        <dbReference type="EMBL" id="KAJ3663744.1"/>
    </source>
</evidence>
<protein>
    <recommendedName>
        <fullName evidence="4">Transmembrane protein</fullName>
    </recommendedName>
</protein>
<keyword evidence="3" id="KW-1185">Reference proteome</keyword>
<name>A0AA38MQ34_9CUCU</name>
<dbReference type="AlphaFoldDB" id="A0AA38MQ34"/>
<proteinExistence type="predicted"/>
<keyword evidence="1" id="KW-0812">Transmembrane</keyword>
<accession>A0AA38MQ34</accession>